<dbReference type="RefSeq" id="WP_079489728.1">
    <property type="nucleotide sequence ID" value="NZ_FUZT01000002.1"/>
</dbReference>
<proteinExistence type="predicted"/>
<protein>
    <recommendedName>
        <fullName evidence="3">DUF3841 domain-containing protein</fullName>
    </recommendedName>
</protein>
<dbReference type="Pfam" id="PF12952">
    <property type="entry name" value="DUF3841"/>
    <property type="match status" value="1"/>
</dbReference>
<evidence type="ECO:0000313" key="1">
    <source>
        <dbReference type="EMBL" id="SKC46872.1"/>
    </source>
</evidence>
<name>A0A1T5J6G0_9FIRM</name>
<accession>A0A1T5J6G0</accession>
<gene>
    <name evidence="1" type="ORF">SAMN02194393_00937</name>
</gene>
<organism evidence="1 2">
    <name type="scientific">Maledivibacter halophilus</name>
    <dbReference type="NCBI Taxonomy" id="36842"/>
    <lineage>
        <taxon>Bacteria</taxon>
        <taxon>Bacillati</taxon>
        <taxon>Bacillota</taxon>
        <taxon>Clostridia</taxon>
        <taxon>Peptostreptococcales</taxon>
        <taxon>Caminicellaceae</taxon>
        <taxon>Maledivibacter</taxon>
    </lineage>
</organism>
<dbReference type="Proteomes" id="UP000190285">
    <property type="component" value="Unassembled WGS sequence"/>
</dbReference>
<evidence type="ECO:0008006" key="3">
    <source>
        <dbReference type="Google" id="ProtNLM"/>
    </source>
</evidence>
<reference evidence="1 2" key="1">
    <citation type="submission" date="2017-02" db="EMBL/GenBank/DDBJ databases">
        <authorList>
            <person name="Peterson S.W."/>
        </authorList>
    </citation>
    <scope>NUCLEOTIDE SEQUENCE [LARGE SCALE GENOMIC DNA]</scope>
    <source>
        <strain evidence="1 2">M1</strain>
    </source>
</reference>
<dbReference type="OrthoDB" id="286252at2"/>
<dbReference type="InterPro" id="IPR024211">
    <property type="entry name" value="DUF3841"/>
</dbReference>
<keyword evidence="2" id="KW-1185">Reference proteome</keyword>
<sequence>MGDKYNTDKIKLWTRQNKEILNDLEKYGVYRVKEEYIKQKLDTITPFYLKAYKWYAKKASNIVEKPEGAEYPIWLSTTNNMMLQPTKDTVVLELEVDKKHVVITDQEKWGYVINYWYVPLDREDEKVHNKELEKFGISDESELFMTHKGNFYPLLRDKIKKSWDRLFDNNIRLCNLTQGTLWEIKKEWIRNIIYFKE</sequence>
<dbReference type="STRING" id="36842.SAMN02194393_00937"/>
<evidence type="ECO:0000313" key="2">
    <source>
        <dbReference type="Proteomes" id="UP000190285"/>
    </source>
</evidence>
<dbReference type="AlphaFoldDB" id="A0A1T5J6G0"/>
<dbReference type="EMBL" id="FUZT01000002">
    <property type="protein sequence ID" value="SKC46872.1"/>
    <property type="molecule type" value="Genomic_DNA"/>
</dbReference>